<comment type="caution">
    <text evidence="6">The sequence shown here is derived from an EMBL/GenBank/DDBJ whole genome shotgun (WGS) entry which is preliminary data.</text>
</comment>
<proteinExistence type="inferred from homology"/>
<dbReference type="Gene3D" id="3.20.20.140">
    <property type="entry name" value="Metal-dependent hydrolases"/>
    <property type="match status" value="1"/>
</dbReference>
<dbReference type="AlphaFoldDB" id="D0BKU9"/>
<name>D0BKU9_9LACT</name>
<dbReference type="OrthoDB" id="9788539at2"/>
<dbReference type="RefSeq" id="WP_006702858.1">
    <property type="nucleotide sequence ID" value="NZ_KI391971.1"/>
</dbReference>
<dbReference type="GO" id="GO:0004725">
    <property type="term" value="F:protein tyrosine phosphatase activity"/>
    <property type="evidence" value="ECO:0007669"/>
    <property type="project" value="UniProtKB-UniRule"/>
</dbReference>
<comment type="catalytic activity">
    <reaction evidence="4 5">
        <text>O-phospho-L-tyrosyl-[protein] + H2O = L-tyrosyl-[protein] + phosphate</text>
        <dbReference type="Rhea" id="RHEA:10684"/>
        <dbReference type="Rhea" id="RHEA-COMP:10136"/>
        <dbReference type="Rhea" id="RHEA-COMP:20101"/>
        <dbReference type="ChEBI" id="CHEBI:15377"/>
        <dbReference type="ChEBI" id="CHEBI:43474"/>
        <dbReference type="ChEBI" id="CHEBI:46858"/>
        <dbReference type="ChEBI" id="CHEBI:61978"/>
        <dbReference type="EC" id="3.1.3.48"/>
    </reaction>
</comment>
<dbReference type="PIRSF" id="PIRSF016557">
    <property type="entry name" value="Caps_synth_CpsB"/>
    <property type="match status" value="1"/>
</dbReference>
<protein>
    <recommendedName>
        <fullName evidence="5">Tyrosine-protein phosphatase</fullName>
        <ecNumber evidence="5">3.1.3.48</ecNumber>
    </recommendedName>
</protein>
<keyword evidence="2 5" id="KW-0378">Hydrolase</keyword>
<evidence type="ECO:0000256" key="1">
    <source>
        <dbReference type="ARBA" id="ARBA00005750"/>
    </source>
</evidence>
<dbReference type="Pfam" id="PF19567">
    <property type="entry name" value="CpsB_CapC"/>
    <property type="match status" value="1"/>
</dbReference>
<sequence length="244" mass="28520">MIDIHSHIIFGVDDGPQTIEESRSLLMDAYNQGVRTIVATSHRRIGMFETSEDTIEKNFKRVQKLSKEVASDLTVLYGAEIYYSSELMDKLEKKMIPSINGSSYVLIEFSQNAKFWEIKTSLTNVLRLGFIPVIAHVERYQSLENNENFLKELINIGCYIQINSSSVLKYKWFFDKNRLFKKRAKYFLDRDLVHCIASDMHHLSKRPSYMKEAFEIISHTYGRKKAKELFVENPNRIVTNQMIE</sequence>
<dbReference type="SUPFAM" id="SSF51556">
    <property type="entry name" value="Metallo-dependent hydrolases"/>
    <property type="match status" value="1"/>
</dbReference>
<dbReference type="GO" id="GO:0045227">
    <property type="term" value="P:capsule polysaccharide biosynthetic process"/>
    <property type="evidence" value="ECO:0007669"/>
    <property type="project" value="UniProtKB-UniPathway"/>
</dbReference>
<evidence type="ECO:0000256" key="4">
    <source>
        <dbReference type="ARBA" id="ARBA00051722"/>
    </source>
</evidence>
<comment type="similarity">
    <text evidence="1 5">Belongs to the metallo-dependent hydrolases superfamily. CpsB/CapC family.</text>
</comment>
<dbReference type="PANTHER" id="PTHR39181:SF1">
    <property type="entry name" value="TYROSINE-PROTEIN PHOSPHATASE YWQE"/>
    <property type="match status" value="1"/>
</dbReference>
<dbReference type="InterPro" id="IPR032466">
    <property type="entry name" value="Metal_Hydrolase"/>
</dbReference>
<dbReference type="UniPathway" id="UPA00934"/>
<reference evidence="6" key="1">
    <citation type="submission" date="2009-09" db="EMBL/GenBank/DDBJ databases">
        <authorList>
            <consortium name="The Broad Institute Genome Sequencing Platform"/>
            <person name="Ward D."/>
            <person name="Feldgarden M."/>
            <person name="Earl A."/>
            <person name="Young S.K."/>
            <person name="Zeng Q."/>
            <person name="Koehrsen M."/>
            <person name="Alvarado L."/>
            <person name="Berlin A."/>
            <person name="Bochicchio J."/>
            <person name="Borenstein D."/>
            <person name="Chapman S.B."/>
            <person name="Chen Z."/>
            <person name="Engels R."/>
            <person name="Freedman E."/>
            <person name="Gellesch M."/>
            <person name="Goldberg J."/>
            <person name="Griggs A."/>
            <person name="Gujja S."/>
            <person name="Heilman E."/>
            <person name="Heiman D."/>
            <person name="Hepburn T."/>
            <person name="Howarth C."/>
            <person name="Jen D."/>
            <person name="Larson L."/>
            <person name="Lewis B."/>
            <person name="Mehta T."/>
            <person name="Park D."/>
            <person name="Pearson M."/>
            <person name="Roberts A."/>
            <person name="Saif S."/>
            <person name="Shea T."/>
            <person name="Shenoy N."/>
            <person name="Sisk P."/>
            <person name="Stolte C."/>
            <person name="Sykes S."/>
            <person name="Thomson T."/>
            <person name="Walk T."/>
            <person name="White J."/>
            <person name="Yandava C."/>
            <person name="Sibley C.D."/>
            <person name="Field T.R."/>
            <person name="Grinwis M."/>
            <person name="Eshaghurshan C.S."/>
            <person name="Surette M.G."/>
            <person name="Haas B."/>
            <person name="Nusbaum C."/>
            <person name="Birren B."/>
        </authorList>
    </citation>
    <scope>NUCLEOTIDE SEQUENCE [LARGE SCALE GENOMIC DNA]</scope>
    <source>
        <strain evidence="6">ATCC 700633</strain>
    </source>
</reference>
<accession>D0BKU9</accession>
<keyword evidence="7" id="KW-1185">Reference proteome</keyword>
<organism evidence="6 7">
    <name type="scientific">Granulicatella elegans ATCC 700633</name>
    <dbReference type="NCBI Taxonomy" id="626369"/>
    <lineage>
        <taxon>Bacteria</taxon>
        <taxon>Bacillati</taxon>
        <taxon>Bacillota</taxon>
        <taxon>Bacilli</taxon>
        <taxon>Lactobacillales</taxon>
        <taxon>Carnobacteriaceae</taxon>
        <taxon>Granulicatella</taxon>
    </lineage>
</organism>
<evidence type="ECO:0000313" key="7">
    <source>
        <dbReference type="Proteomes" id="UP000002939"/>
    </source>
</evidence>
<gene>
    <name evidence="6" type="ORF">HMPREF0446_00584</name>
</gene>
<dbReference type="eggNOG" id="COG4464">
    <property type="taxonomic scope" value="Bacteria"/>
</dbReference>
<evidence type="ECO:0000313" key="6">
    <source>
        <dbReference type="EMBL" id="EEW93702.1"/>
    </source>
</evidence>
<dbReference type="GO" id="GO:0030145">
    <property type="term" value="F:manganese ion binding"/>
    <property type="evidence" value="ECO:0007669"/>
    <property type="project" value="UniProtKB-UniRule"/>
</dbReference>
<reference evidence="6" key="2">
    <citation type="submission" date="2011-10" db="EMBL/GenBank/DDBJ databases">
        <title>The Genome Sequence of Granulicatella elegans ATCC 700633.</title>
        <authorList>
            <consortium name="The Broad Institute Genome Sequencing Platform"/>
            <consortium name="The Broad Institute Genome Sequencing Center for Infectious Disease"/>
            <person name="Earl A."/>
            <person name="Ward D."/>
            <person name="Feldgarden M."/>
            <person name="Gevers D."/>
            <person name="Sibley C.D."/>
            <person name="Field T.R."/>
            <person name="Grinwis M."/>
            <person name="Eshaghurshan C.S."/>
            <person name="Surette M.G."/>
            <person name="Young S.K."/>
            <person name="Zeng Q."/>
            <person name="Gargeya S."/>
            <person name="Fitzgerald M."/>
            <person name="Haas B."/>
            <person name="Abouelleil A."/>
            <person name="Alvarado L."/>
            <person name="Arachchi H.M."/>
            <person name="Berlin A."/>
            <person name="Brown A."/>
            <person name="Chapman S.B."/>
            <person name="Chen Z."/>
            <person name="Dunbar C."/>
            <person name="Freedman E."/>
            <person name="Gearin G."/>
            <person name="Goldberg J."/>
            <person name="Griggs A."/>
            <person name="Gujja S."/>
            <person name="Heiman D."/>
            <person name="Howarth C."/>
            <person name="Larson L."/>
            <person name="Lui A."/>
            <person name="MacDonald P.J.P."/>
            <person name="Montmayeur A."/>
            <person name="Murphy C."/>
            <person name="Neiman D."/>
            <person name="Pearson M."/>
            <person name="Priest M."/>
            <person name="Roberts A."/>
            <person name="Saif S."/>
            <person name="Shea T."/>
            <person name="Shenoy N."/>
            <person name="Sisk P."/>
            <person name="Stolte C."/>
            <person name="Sykes S."/>
            <person name="Wortman J."/>
            <person name="Nusbaum C."/>
            <person name="Birren B."/>
        </authorList>
    </citation>
    <scope>NUCLEOTIDE SEQUENCE [LARGE SCALE GENOMIC DNA]</scope>
    <source>
        <strain evidence="6">ATCC 700633</strain>
    </source>
</reference>
<evidence type="ECO:0000256" key="2">
    <source>
        <dbReference type="ARBA" id="ARBA00022801"/>
    </source>
</evidence>
<dbReference type="STRING" id="626369.HMPREF0446_00584"/>
<dbReference type="Proteomes" id="UP000002939">
    <property type="component" value="Unassembled WGS sequence"/>
</dbReference>
<dbReference type="EC" id="3.1.3.48" evidence="5"/>
<dbReference type="EMBL" id="ACRF02000013">
    <property type="protein sequence ID" value="EEW93702.1"/>
    <property type="molecule type" value="Genomic_DNA"/>
</dbReference>
<dbReference type="InterPro" id="IPR016667">
    <property type="entry name" value="Caps_polysacc_synth_CpsB/CapC"/>
</dbReference>
<evidence type="ECO:0000256" key="5">
    <source>
        <dbReference type="PIRNR" id="PIRNR016557"/>
    </source>
</evidence>
<keyword evidence="3 5" id="KW-0904">Protein phosphatase</keyword>
<evidence type="ECO:0000256" key="3">
    <source>
        <dbReference type="ARBA" id="ARBA00022912"/>
    </source>
</evidence>
<dbReference type="PANTHER" id="PTHR39181">
    <property type="entry name" value="TYROSINE-PROTEIN PHOSPHATASE YWQE"/>
    <property type="match status" value="1"/>
</dbReference>
<dbReference type="HOGENOM" id="CLU_085966_1_1_9"/>